<accession>A0AAJ8BR72</accession>
<dbReference type="GeneID" id="84592625"/>
<reference evidence="1" key="2">
    <citation type="submission" date="2025-08" db="UniProtKB">
        <authorList>
            <consortium name="RefSeq"/>
        </authorList>
    </citation>
    <scope>IDENTIFICATION</scope>
</reference>
<reference evidence="1" key="1">
    <citation type="submission" date="2025-02" db="EMBL/GenBank/DDBJ databases">
        <authorList>
            <consortium name="NCBI Genome Project"/>
        </authorList>
    </citation>
    <scope>NUCLEOTIDE SEQUENCE</scope>
</reference>
<name>A0AAJ8BR72_ASPNG</name>
<protein>
    <submittedName>
        <fullName evidence="1">Uncharacterized protein</fullName>
    </submittedName>
</protein>
<dbReference type="KEGG" id="ang:An12g06760"/>
<dbReference type="AlphaFoldDB" id="A0AAJ8BR72"/>
<evidence type="ECO:0000313" key="1">
    <source>
        <dbReference type="RefSeq" id="XP_059601877.1"/>
    </source>
</evidence>
<organism evidence="1">
    <name type="scientific">Aspergillus niger</name>
    <dbReference type="NCBI Taxonomy" id="5061"/>
    <lineage>
        <taxon>Eukaryota</taxon>
        <taxon>Fungi</taxon>
        <taxon>Dikarya</taxon>
        <taxon>Ascomycota</taxon>
        <taxon>Pezizomycotina</taxon>
        <taxon>Eurotiomycetes</taxon>
        <taxon>Eurotiomycetidae</taxon>
        <taxon>Eurotiales</taxon>
        <taxon>Aspergillaceae</taxon>
        <taxon>Aspergillus</taxon>
        <taxon>Aspergillus subgen. Circumdati</taxon>
    </lineage>
</organism>
<sequence length="203" mass="22581">MGNAKLAICQLSSDWPVVEKCPFGHIVYSSSLLHGTQNMELKSTEGNEGAKDVEEYEVAGIVTEKAIGQWISSGNEPRQNELKVVTLARNLTSSKIQRKHDDQHGGDYKKMPYCRALPISLTPDGPQGKDEASSEATARCRRRIVDRLPVQVLPLFASFAWNPMEAPVCYPWALNLSYWYHKGLSVYVFPTWKAITVVAVSGL</sequence>
<dbReference type="RefSeq" id="XP_059601877.1">
    <property type="nucleotide sequence ID" value="XM_059750996.1"/>
</dbReference>
<proteinExistence type="predicted"/>
<dbReference type="VEuPathDB" id="FungiDB:An12g06760"/>
<gene>
    <name evidence="1" type="ORF">An12g06760</name>
</gene>